<evidence type="ECO:0000313" key="8">
    <source>
        <dbReference type="EMBL" id="ELA08384.1"/>
    </source>
</evidence>
<name>L2F5P1_9GAMM</name>
<evidence type="ECO:0000256" key="1">
    <source>
        <dbReference type="ARBA" id="ARBA00007487"/>
    </source>
</evidence>
<evidence type="ECO:0000256" key="5">
    <source>
        <dbReference type="ARBA" id="ARBA00022840"/>
    </source>
</evidence>
<dbReference type="InterPro" id="IPR029499">
    <property type="entry name" value="PduO-typ"/>
</dbReference>
<comment type="caution">
    <text evidence="8">The sequence shown here is derived from an EMBL/GenBank/DDBJ whole genome shotgun (WGS) entry which is preliminary data.</text>
</comment>
<sequence>MGNRLSKIYTRTGDDGTTGIADGLRLSKSDLRFEAMGAIDRLNAQIGLLHALIDEKNTLNDKDNLINQLSIIQHKLFNIGGEIALPNHREIGYLAINSDDIGVLENWIDVYNDKLPYLKEFILPAGSVATANAHIARTLCRDAERVLIRLNERDGNINCETCQYMNRLSDFLFVLARVLVRADSGSEVLWQKNL</sequence>
<keyword evidence="4 6" id="KW-0547">Nucleotide-binding</keyword>
<comment type="catalytic activity">
    <reaction evidence="6">
        <text>2 cob(II)alamin + reduced [electron-transfer flavoprotein] + 2 ATP = 2 adenosylcob(III)alamin + 2 triphosphate + oxidized [electron-transfer flavoprotein] + 3 H(+)</text>
        <dbReference type="Rhea" id="RHEA:28671"/>
        <dbReference type="Rhea" id="RHEA-COMP:10685"/>
        <dbReference type="Rhea" id="RHEA-COMP:10686"/>
        <dbReference type="ChEBI" id="CHEBI:15378"/>
        <dbReference type="ChEBI" id="CHEBI:16304"/>
        <dbReference type="ChEBI" id="CHEBI:18036"/>
        <dbReference type="ChEBI" id="CHEBI:18408"/>
        <dbReference type="ChEBI" id="CHEBI:30616"/>
        <dbReference type="ChEBI" id="CHEBI:57692"/>
        <dbReference type="ChEBI" id="CHEBI:58307"/>
        <dbReference type="EC" id="2.5.1.17"/>
    </reaction>
</comment>
<dbReference type="NCBIfam" id="TIGR00636">
    <property type="entry name" value="PduO_Nterm"/>
    <property type="match status" value="1"/>
</dbReference>
<dbReference type="STRING" id="1230338.MOMA_07481"/>
<keyword evidence="9" id="KW-1185">Reference proteome</keyword>
<dbReference type="Gene3D" id="1.20.1200.10">
    <property type="entry name" value="Cobalamin adenosyltransferase-like"/>
    <property type="match status" value="1"/>
</dbReference>
<dbReference type="FunFam" id="1.20.1200.10:FF:000001">
    <property type="entry name" value="Cob(I)yrinic acid a,c-diamide adenosyltransferase"/>
    <property type="match status" value="1"/>
</dbReference>
<dbReference type="GO" id="GO:0005524">
    <property type="term" value="F:ATP binding"/>
    <property type="evidence" value="ECO:0007669"/>
    <property type="project" value="UniProtKB-UniRule"/>
</dbReference>
<keyword evidence="5 6" id="KW-0067">ATP-binding</keyword>
<proteinExistence type="inferred from homology"/>
<dbReference type="InterPro" id="IPR036451">
    <property type="entry name" value="CblAdoTrfase-like_sf"/>
</dbReference>
<evidence type="ECO:0000256" key="2">
    <source>
        <dbReference type="ARBA" id="ARBA00011233"/>
    </source>
</evidence>
<dbReference type="EC" id="2.5.1.17" evidence="6"/>
<dbReference type="PANTHER" id="PTHR12213">
    <property type="entry name" value="CORRINOID ADENOSYLTRANSFERASE"/>
    <property type="match status" value="1"/>
</dbReference>
<comment type="pathway">
    <text evidence="6">Cofactor biosynthesis; adenosylcobalamin biosynthesis; adenosylcobalamin from cob(II)yrinate a,c-diamide: step 2/7.</text>
</comment>
<evidence type="ECO:0000259" key="7">
    <source>
        <dbReference type="Pfam" id="PF01923"/>
    </source>
</evidence>
<organism evidence="8 9">
    <name type="scientific">Moraxella macacae 0408225</name>
    <dbReference type="NCBI Taxonomy" id="1230338"/>
    <lineage>
        <taxon>Bacteria</taxon>
        <taxon>Pseudomonadati</taxon>
        <taxon>Pseudomonadota</taxon>
        <taxon>Gammaproteobacteria</taxon>
        <taxon>Moraxellales</taxon>
        <taxon>Moraxellaceae</taxon>
        <taxon>Moraxella</taxon>
    </lineage>
</organism>
<dbReference type="PATRIC" id="fig|1230338.3.peg.1594"/>
<dbReference type="AlphaFoldDB" id="L2F5P1"/>
<evidence type="ECO:0000256" key="3">
    <source>
        <dbReference type="ARBA" id="ARBA00022679"/>
    </source>
</evidence>
<comment type="catalytic activity">
    <reaction evidence="6">
        <text>2 cob(II)yrinate a,c diamide + reduced [electron-transfer flavoprotein] + 2 ATP = 2 adenosylcob(III)yrinate a,c-diamide + 2 triphosphate + oxidized [electron-transfer flavoprotein] + 3 H(+)</text>
        <dbReference type="Rhea" id="RHEA:11528"/>
        <dbReference type="Rhea" id="RHEA-COMP:10685"/>
        <dbReference type="Rhea" id="RHEA-COMP:10686"/>
        <dbReference type="ChEBI" id="CHEBI:15378"/>
        <dbReference type="ChEBI" id="CHEBI:18036"/>
        <dbReference type="ChEBI" id="CHEBI:30616"/>
        <dbReference type="ChEBI" id="CHEBI:57692"/>
        <dbReference type="ChEBI" id="CHEBI:58307"/>
        <dbReference type="ChEBI" id="CHEBI:58503"/>
        <dbReference type="ChEBI" id="CHEBI:58537"/>
        <dbReference type="EC" id="2.5.1.17"/>
    </reaction>
</comment>
<dbReference type="EMBL" id="ANIN01000002">
    <property type="protein sequence ID" value="ELA08384.1"/>
    <property type="molecule type" value="Genomic_DNA"/>
</dbReference>
<evidence type="ECO:0000313" key="9">
    <source>
        <dbReference type="Proteomes" id="UP000023795"/>
    </source>
</evidence>
<keyword evidence="3 6" id="KW-0808">Transferase</keyword>
<dbReference type="OrthoDB" id="9778896at2"/>
<dbReference type="eggNOG" id="COG2096">
    <property type="taxonomic scope" value="Bacteria"/>
</dbReference>
<dbReference type="UniPathway" id="UPA00148">
    <property type="reaction ID" value="UER00233"/>
</dbReference>
<evidence type="ECO:0000256" key="4">
    <source>
        <dbReference type="ARBA" id="ARBA00022741"/>
    </source>
</evidence>
<keyword evidence="6" id="KW-0169">Cobalamin biosynthesis</keyword>
<comment type="subunit">
    <text evidence="2">Homotrimer.</text>
</comment>
<comment type="similarity">
    <text evidence="1 6">Belongs to the Cob(I)alamin adenosyltransferase family.</text>
</comment>
<protein>
    <recommendedName>
        <fullName evidence="6">Corrinoid adenosyltransferase</fullName>
        <ecNumber evidence="6">2.5.1.17</ecNumber>
    </recommendedName>
    <alternativeName>
        <fullName evidence="6">Cob(II)alamin adenosyltransferase</fullName>
    </alternativeName>
    <alternativeName>
        <fullName evidence="6">Cob(II)yrinic acid a,c-diamide adenosyltransferase</fullName>
    </alternativeName>
    <alternativeName>
        <fullName evidence="6">Cobinamide/cobalamin adenosyltransferase</fullName>
    </alternativeName>
</protein>
<gene>
    <name evidence="8" type="ORF">MOMA_07481</name>
</gene>
<dbReference type="Proteomes" id="UP000023795">
    <property type="component" value="Unassembled WGS sequence"/>
</dbReference>
<dbReference type="GO" id="GO:0008817">
    <property type="term" value="F:corrinoid adenosyltransferase activity"/>
    <property type="evidence" value="ECO:0007669"/>
    <property type="project" value="UniProtKB-UniRule"/>
</dbReference>
<dbReference type="GO" id="GO:0009236">
    <property type="term" value="P:cobalamin biosynthetic process"/>
    <property type="evidence" value="ECO:0007669"/>
    <property type="project" value="UniProtKB-UniRule"/>
</dbReference>
<dbReference type="RefSeq" id="WP_009501937.1">
    <property type="nucleotide sequence ID" value="NZ_ANIN01000002.1"/>
</dbReference>
<dbReference type="SUPFAM" id="SSF89028">
    <property type="entry name" value="Cobalamin adenosyltransferase-like"/>
    <property type="match status" value="1"/>
</dbReference>
<feature type="domain" description="Cobalamin adenosyltransferase-like" evidence="7">
    <location>
        <begin position="8"/>
        <end position="178"/>
    </location>
</feature>
<dbReference type="Pfam" id="PF01923">
    <property type="entry name" value="Cob_adeno_trans"/>
    <property type="match status" value="1"/>
</dbReference>
<reference evidence="8 9" key="1">
    <citation type="journal article" date="2013" name="Genome Announc.">
        <title>Genome Sequence of Moraxella macacae 0408225, a Novel Bacterial Species Isolated from a Cynomolgus Macaque with Epistaxis.</title>
        <authorList>
            <person name="Ladner J.T."/>
            <person name="Whitehouse C.A."/>
            <person name="Koroleva G.I."/>
            <person name="Palacios G.F."/>
        </authorList>
    </citation>
    <scope>NUCLEOTIDE SEQUENCE [LARGE SCALE GENOMIC DNA]</scope>
    <source>
        <strain evidence="8 9">0408225</strain>
    </source>
</reference>
<dbReference type="PANTHER" id="PTHR12213:SF0">
    <property type="entry name" value="CORRINOID ADENOSYLTRANSFERASE MMAB"/>
    <property type="match status" value="1"/>
</dbReference>
<accession>L2F5P1</accession>
<dbReference type="InterPro" id="IPR016030">
    <property type="entry name" value="CblAdoTrfase-like"/>
</dbReference>
<evidence type="ECO:0000256" key="6">
    <source>
        <dbReference type="RuleBase" id="RU366026"/>
    </source>
</evidence>